<evidence type="ECO:0000256" key="2">
    <source>
        <dbReference type="ARBA" id="ARBA00022692"/>
    </source>
</evidence>
<dbReference type="GeneTree" id="ENSGT00950000182977"/>
<keyword evidence="6" id="KW-1185">Reference proteome</keyword>
<dbReference type="PANTHER" id="PTHR11860">
    <property type="entry name" value="POLYMERIC-IMMUNOGLOBULIN RECEPTOR"/>
    <property type="match status" value="1"/>
</dbReference>
<keyword evidence="3" id="KW-0472">Membrane</keyword>
<dbReference type="InterPro" id="IPR003599">
    <property type="entry name" value="Ig_sub"/>
</dbReference>
<dbReference type="InterPro" id="IPR036179">
    <property type="entry name" value="Ig-like_dom_sf"/>
</dbReference>
<dbReference type="SMART" id="SM00409">
    <property type="entry name" value="IG"/>
    <property type="match status" value="1"/>
</dbReference>
<comment type="subcellular location">
    <subcellularLocation>
        <location evidence="1">Membrane</location>
    </subcellularLocation>
</comment>
<name>A0A3B3QPK3_9TELE</name>
<dbReference type="Gene3D" id="2.60.40.10">
    <property type="entry name" value="Immunoglobulins"/>
    <property type="match status" value="1"/>
</dbReference>
<organism evidence="5 6">
    <name type="scientific">Paramormyrops kingsleyae</name>
    <dbReference type="NCBI Taxonomy" id="1676925"/>
    <lineage>
        <taxon>Eukaryota</taxon>
        <taxon>Metazoa</taxon>
        <taxon>Chordata</taxon>
        <taxon>Craniata</taxon>
        <taxon>Vertebrata</taxon>
        <taxon>Euteleostomi</taxon>
        <taxon>Actinopterygii</taxon>
        <taxon>Neopterygii</taxon>
        <taxon>Teleostei</taxon>
        <taxon>Osteoglossocephala</taxon>
        <taxon>Osteoglossomorpha</taxon>
        <taxon>Osteoglossiformes</taxon>
        <taxon>Mormyridae</taxon>
        <taxon>Paramormyrops</taxon>
    </lineage>
</organism>
<dbReference type="CDD" id="cd05716">
    <property type="entry name" value="IgV_pIgR_like"/>
    <property type="match status" value="1"/>
</dbReference>
<evidence type="ECO:0000259" key="4">
    <source>
        <dbReference type="PROSITE" id="PS50835"/>
    </source>
</evidence>
<evidence type="ECO:0000313" key="5">
    <source>
        <dbReference type="Ensembl" id="ENSPKIP00000007764.1"/>
    </source>
</evidence>
<sequence length="185" mass="20683">MEDNTDESGVFCVSHIDELPILAKDIAVETRHDPLLSKVLHLTLSGWPMNTVSVQRGGSVTIPCFYDNIYQKHEKYWCRGSDWSSCTPIVHTDHPMISGDVSISDDPTKAVFTVTINNLTSGDSGSYWCGVEIGRGYTVGRQVSLSVTEGKMSVLQTVANEMLSLKNVIQVERRKYFRKYSISIF</sequence>
<evidence type="ECO:0000256" key="1">
    <source>
        <dbReference type="ARBA" id="ARBA00004370"/>
    </source>
</evidence>
<proteinExistence type="predicted"/>
<dbReference type="AlphaFoldDB" id="A0A3B3QPK3"/>
<dbReference type="Proteomes" id="UP000261540">
    <property type="component" value="Unplaced"/>
</dbReference>
<protein>
    <recommendedName>
        <fullName evidence="4">Ig-like domain-containing protein</fullName>
    </recommendedName>
</protein>
<accession>A0A3B3QPK3</accession>
<dbReference type="InterPro" id="IPR013106">
    <property type="entry name" value="Ig_V-set"/>
</dbReference>
<reference evidence="5" key="1">
    <citation type="submission" date="2025-08" db="UniProtKB">
        <authorList>
            <consortium name="Ensembl"/>
        </authorList>
    </citation>
    <scope>IDENTIFICATION</scope>
</reference>
<reference evidence="5" key="2">
    <citation type="submission" date="2025-09" db="UniProtKB">
        <authorList>
            <consortium name="Ensembl"/>
        </authorList>
    </citation>
    <scope>IDENTIFICATION</scope>
</reference>
<dbReference type="SUPFAM" id="SSF48726">
    <property type="entry name" value="Immunoglobulin"/>
    <property type="match status" value="1"/>
</dbReference>
<dbReference type="PANTHER" id="PTHR11860:SF87">
    <property type="entry name" value="CMRF35-LIKE MOLECULE 8"/>
    <property type="match status" value="1"/>
</dbReference>
<dbReference type="InterPro" id="IPR013783">
    <property type="entry name" value="Ig-like_fold"/>
</dbReference>
<keyword evidence="2" id="KW-0812">Transmembrane</keyword>
<dbReference type="PROSITE" id="PS50835">
    <property type="entry name" value="IG_LIKE"/>
    <property type="match status" value="1"/>
</dbReference>
<feature type="domain" description="Ig-like" evidence="4">
    <location>
        <begin position="34"/>
        <end position="146"/>
    </location>
</feature>
<dbReference type="Pfam" id="PF07686">
    <property type="entry name" value="V-set"/>
    <property type="match status" value="1"/>
</dbReference>
<evidence type="ECO:0000256" key="3">
    <source>
        <dbReference type="ARBA" id="ARBA00023136"/>
    </source>
</evidence>
<evidence type="ECO:0000313" key="6">
    <source>
        <dbReference type="Proteomes" id="UP000261540"/>
    </source>
</evidence>
<dbReference type="Ensembl" id="ENSPKIT00000031831.1">
    <property type="protein sequence ID" value="ENSPKIP00000007764.1"/>
    <property type="gene ID" value="ENSPKIG00000023539.1"/>
</dbReference>
<dbReference type="InterPro" id="IPR007110">
    <property type="entry name" value="Ig-like_dom"/>
</dbReference>
<dbReference type="GO" id="GO:0004888">
    <property type="term" value="F:transmembrane signaling receptor activity"/>
    <property type="evidence" value="ECO:0007669"/>
    <property type="project" value="TreeGrafter"/>
</dbReference>
<dbReference type="GO" id="GO:0005886">
    <property type="term" value="C:plasma membrane"/>
    <property type="evidence" value="ECO:0007669"/>
    <property type="project" value="TreeGrafter"/>
</dbReference>
<dbReference type="InterPro" id="IPR050671">
    <property type="entry name" value="CD300_family_receptors"/>
</dbReference>